<name>A0A947DAW5_9HYPH</name>
<dbReference type="EMBL" id="JAHHZF010000011">
    <property type="protein sequence ID" value="MBT9291877.1"/>
    <property type="molecule type" value="Genomic_DNA"/>
</dbReference>
<evidence type="ECO:0000313" key="2">
    <source>
        <dbReference type="EMBL" id="MBT9291877.1"/>
    </source>
</evidence>
<keyword evidence="3" id="KW-1185">Reference proteome</keyword>
<sequence>MMEFGKRTARAAVCALALALALGAVVPAAEAAGPAASAAAKADVGEVLFEGEHYLKAPPGTVLKYGFERSVRDPDKVKPGFKDVVELTLEPGEAAAKRNVIVTLFKGPQHRAAGPFDNVAFNPTAILMLELHLGDFAKLLGGNPRYFKNAIRTGMREAASAEPVKIKLGTGEVDGTQFTVRPYVNDPQKARMAAFSETVYRFTVSPEVPGLIYEIRITTPAPDGGAPLVEEVTRYVEN</sequence>
<dbReference type="Proteomes" id="UP000766595">
    <property type="component" value="Unassembled WGS sequence"/>
</dbReference>
<dbReference type="RefSeq" id="WP_261970407.1">
    <property type="nucleotide sequence ID" value="NZ_JAHHZF010000011.1"/>
</dbReference>
<keyword evidence="1" id="KW-0732">Signal</keyword>
<feature type="signal peptide" evidence="1">
    <location>
        <begin position="1"/>
        <end position="31"/>
    </location>
</feature>
<gene>
    <name evidence="2" type="ORF">KL771_20600</name>
</gene>
<proteinExistence type="predicted"/>
<accession>A0A947DAW5</accession>
<comment type="caution">
    <text evidence="2">The sequence shown here is derived from an EMBL/GenBank/DDBJ whole genome shotgun (WGS) entry which is preliminary data.</text>
</comment>
<protein>
    <submittedName>
        <fullName evidence="2">Uncharacterized protein</fullName>
    </submittedName>
</protein>
<evidence type="ECO:0000313" key="3">
    <source>
        <dbReference type="Proteomes" id="UP000766595"/>
    </source>
</evidence>
<reference evidence="2 3" key="1">
    <citation type="submission" date="2021-06" db="EMBL/GenBank/DDBJ databases">
        <authorList>
            <person name="Grouzdev D.S."/>
            <person name="Koziaeva V."/>
        </authorList>
    </citation>
    <scope>NUCLEOTIDE SEQUENCE [LARGE SCALE GENOMIC DNA]</scope>
    <source>
        <strain evidence="2 3">22</strain>
    </source>
</reference>
<dbReference type="AlphaFoldDB" id="A0A947DAW5"/>
<organism evidence="2 3">
    <name type="scientific">Prosthecodimorpha staleyi</name>
    <dbReference type="NCBI Taxonomy" id="2840188"/>
    <lineage>
        <taxon>Bacteria</taxon>
        <taxon>Pseudomonadati</taxon>
        <taxon>Pseudomonadota</taxon>
        <taxon>Alphaproteobacteria</taxon>
        <taxon>Hyphomicrobiales</taxon>
        <taxon>Ancalomicrobiaceae</taxon>
        <taxon>Prosthecodimorpha</taxon>
    </lineage>
</organism>
<evidence type="ECO:0000256" key="1">
    <source>
        <dbReference type="SAM" id="SignalP"/>
    </source>
</evidence>
<feature type="chain" id="PRO_5037026777" evidence="1">
    <location>
        <begin position="32"/>
        <end position="238"/>
    </location>
</feature>